<dbReference type="EMBL" id="NNRN01000054">
    <property type="protein sequence ID" value="OYR26680.1"/>
    <property type="molecule type" value="Genomic_DNA"/>
</dbReference>
<reference evidence="1 2" key="1">
    <citation type="submission" date="2017-07" db="EMBL/GenBank/DDBJ databases">
        <title>Draft genome of Ochrobactrum lupini type strain LUP21.</title>
        <authorList>
            <person name="Krzyzanowska D.M."/>
            <person name="Jafra S."/>
        </authorList>
    </citation>
    <scope>NUCLEOTIDE SEQUENCE [LARGE SCALE GENOMIC DNA]</scope>
    <source>
        <strain evidence="1 2">LUP21</strain>
    </source>
</reference>
<gene>
    <name evidence="1" type="ORF">CES86_3610</name>
</gene>
<organism evidence="1 2">
    <name type="scientific">Brucella lupini</name>
    <dbReference type="NCBI Taxonomy" id="255457"/>
    <lineage>
        <taxon>Bacteria</taxon>
        <taxon>Pseudomonadati</taxon>
        <taxon>Pseudomonadota</taxon>
        <taxon>Alphaproteobacteria</taxon>
        <taxon>Hyphomicrobiales</taxon>
        <taxon>Brucellaceae</taxon>
        <taxon>Brucella/Ochrobactrum group</taxon>
        <taxon>Brucella</taxon>
    </lineage>
</organism>
<proteinExistence type="predicted"/>
<protein>
    <submittedName>
        <fullName evidence="1">Uncharacterized protein</fullName>
    </submittedName>
</protein>
<evidence type="ECO:0000313" key="2">
    <source>
        <dbReference type="Proteomes" id="UP000216363"/>
    </source>
</evidence>
<sequence>MEKNCDIAKIIHRAFQCPFTISNSGLKEAKTAVGATFVSTFNLVIC</sequence>
<accession>A0A256GIB3</accession>
<dbReference type="Proteomes" id="UP000216363">
    <property type="component" value="Unassembled WGS sequence"/>
</dbReference>
<evidence type="ECO:0000313" key="1">
    <source>
        <dbReference type="EMBL" id="OYR26680.1"/>
    </source>
</evidence>
<name>A0A256GIB3_9HYPH</name>
<dbReference type="AlphaFoldDB" id="A0A256GIB3"/>
<comment type="caution">
    <text evidence="1">The sequence shown here is derived from an EMBL/GenBank/DDBJ whole genome shotgun (WGS) entry which is preliminary data.</text>
</comment>